<dbReference type="EMBL" id="LT629766">
    <property type="protein sequence ID" value="SDS93937.1"/>
    <property type="molecule type" value="Genomic_DNA"/>
</dbReference>
<name>A0A1H1W9P6_9MICO</name>
<dbReference type="STRING" id="1136497.SAMN04489752_2908"/>
<dbReference type="Proteomes" id="UP000199597">
    <property type="component" value="Chromosome I"/>
</dbReference>
<keyword evidence="1" id="KW-0812">Transmembrane</keyword>
<keyword evidence="1" id="KW-1133">Transmembrane helix</keyword>
<dbReference type="OrthoDB" id="4482242at2"/>
<evidence type="ECO:0000256" key="1">
    <source>
        <dbReference type="SAM" id="Phobius"/>
    </source>
</evidence>
<feature type="domain" description="DUF7144" evidence="2">
    <location>
        <begin position="22"/>
        <end position="131"/>
    </location>
</feature>
<keyword evidence="4" id="KW-1185">Reference proteome</keyword>
<evidence type="ECO:0000313" key="4">
    <source>
        <dbReference type="Proteomes" id="UP000199597"/>
    </source>
</evidence>
<dbReference type="Pfam" id="PF23636">
    <property type="entry name" value="DUF7144"/>
    <property type="match status" value="1"/>
</dbReference>
<protein>
    <recommendedName>
        <fullName evidence="2">DUF7144 domain-containing protein</fullName>
    </recommendedName>
</protein>
<dbReference type="InterPro" id="IPR055568">
    <property type="entry name" value="DUF7144"/>
</dbReference>
<accession>A0A1H1W9P6</accession>
<keyword evidence="1" id="KW-0472">Membrane</keyword>
<evidence type="ECO:0000259" key="2">
    <source>
        <dbReference type="Pfam" id="PF23636"/>
    </source>
</evidence>
<reference evidence="4" key="1">
    <citation type="submission" date="2016-10" db="EMBL/GenBank/DDBJ databases">
        <authorList>
            <person name="Varghese N."/>
            <person name="Submissions S."/>
        </authorList>
    </citation>
    <scope>NUCLEOTIDE SEQUENCE [LARGE SCALE GENOMIC DNA]</scope>
    <source>
        <strain evidence="4">DSM 23676</strain>
    </source>
</reference>
<dbReference type="RefSeq" id="WP_092015342.1">
    <property type="nucleotide sequence ID" value="NZ_LT629766.1"/>
</dbReference>
<feature type="transmembrane region" description="Helical" evidence="1">
    <location>
        <begin position="88"/>
        <end position="107"/>
    </location>
</feature>
<organism evidence="3 4">
    <name type="scientific">Brevibacterium siliguriense</name>
    <dbReference type="NCBI Taxonomy" id="1136497"/>
    <lineage>
        <taxon>Bacteria</taxon>
        <taxon>Bacillati</taxon>
        <taxon>Actinomycetota</taxon>
        <taxon>Actinomycetes</taxon>
        <taxon>Micrococcales</taxon>
        <taxon>Brevibacteriaceae</taxon>
        <taxon>Brevibacterium</taxon>
    </lineage>
</organism>
<gene>
    <name evidence="3" type="ORF">SAMN04489752_2908</name>
</gene>
<feature type="transmembrane region" description="Helical" evidence="1">
    <location>
        <begin position="64"/>
        <end position="83"/>
    </location>
</feature>
<dbReference type="AlphaFoldDB" id="A0A1H1W9P6"/>
<feature type="transmembrane region" description="Helical" evidence="1">
    <location>
        <begin position="21"/>
        <end position="44"/>
    </location>
</feature>
<proteinExistence type="predicted"/>
<sequence length="139" mass="15126">MSEYTESRRSTVASDWVTGGIALAVVSQTLVGVLQFVQGLAALINDELLVSLPNYLFAFDFTVWGWIHLTLGVVLIATGIALAARNRVAAWASIFFLCLGASANFLFLPIYPLWSIVLLGIDFFALWAVTKSGLLGDWV</sequence>
<evidence type="ECO:0000313" key="3">
    <source>
        <dbReference type="EMBL" id="SDS93937.1"/>
    </source>
</evidence>